<dbReference type="InterPro" id="IPR036388">
    <property type="entry name" value="WH-like_DNA-bd_sf"/>
</dbReference>
<proteinExistence type="predicted"/>
<reference evidence="2" key="1">
    <citation type="submission" date="2024-06" db="EMBL/GenBank/DDBJ databases">
        <title>Micromonospora sp. strain HUAS YX12 genome sequences.</title>
        <authorList>
            <person name="Mo P."/>
        </authorList>
    </citation>
    <scope>NUCLEOTIDE SEQUENCE</scope>
    <source>
        <strain evidence="2">HUAS YX12</strain>
    </source>
</reference>
<dbReference type="AlphaFoldDB" id="A0AAU7R8J7"/>
<name>A0AAU7R8J7_9ACTN</name>
<evidence type="ECO:0000313" key="2">
    <source>
        <dbReference type="EMBL" id="XBT84873.1"/>
    </source>
</evidence>
<dbReference type="RefSeq" id="WP_349881030.1">
    <property type="nucleotide sequence ID" value="NZ_CP157974.1"/>
</dbReference>
<sequence>MAGPFPTNGLDDTVHQRHRLGILTIAAEGERVEVAYLREALELTAGNLSRHLTVLEEARLIEVEKGYHGRRPRTWIRITREGRQALHSEIAALQELLRRHQQAAPPPVPHDVPPA</sequence>
<dbReference type="Gene3D" id="1.10.10.10">
    <property type="entry name" value="Winged helix-like DNA-binding domain superfamily/Winged helix DNA-binding domain"/>
    <property type="match status" value="1"/>
</dbReference>
<accession>A0AAU7R8J7</accession>
<dbReference type="InterPro" id="IPR036390">
    <property type="entry name" value="WH_DNA-bd_sf"/>
</dbReference>
<organism evidence="2">
    <name type="scientific">Micromonospora sp. HUAS YX12</name>
    <dbReference type="NCBI Taxonomy" id="3156396"/>
    <lineage>
        <taxon>Bacteria</taxon>
        <taxon>Bacillati</taxon>
        <taxon>Actinomycetota</taxon>
        <taxon>Actinomycetes</taxon>
        <taxon>Micromonosporales</taxon>
        <taxon>Micromonosporaceae</taxon>
        <taxon>Micromonospora</taxon>
    </lineage>
</organism>
<dbReference type="EMBL" id="CP157974">
    <property type="protein sequence ID" value="XBT84873.1"/>
    <property type="molecule type" value="Genomic_DNA"/>
</dbReference>
<dbReference type="InterPro" id="IPR027395">
    <property type="entry name" value="WH_DNA-bd_dom"/>
</dbReference>
<protein>
    <submittedName>
        <fullName evidence="2">Transcriptional regulator</fullName>
    </submittedName>
</protein>
<dbReference type="SUPFAM" id="SSF46785">
    <property type="entry name" value="Winged helix' DNA-binding domain"/>
    <property type="match status" value="1"/>
</dbReference>
<gene>
    <name evidence="2" type="ORF">ABIH81_07115</name>
</gene>
<dbReference type="PANTHER" id="PTHR37318">
    <property type="entry name" value="BSL7504 PROTEIN"/>
    <property type="match status" value="1"/>
</dbReference>
<dbReference type="PANTHER" id="PTHR37318:SF1">
    <property type="entry name" value="BSL7504 PROTEIN"/>
    <property type="match status" value="1"/>
</dbReference>
<evidence type="ECO:0000259" key="1">
    <source>
        <dbReference type="Pfam" id="PF13601"/>
    </source>
</evidence>
<feature type="domain" description="Winged helix DNA-binding" evidence="1">
    <location>
        <begin position="19"/>
        <end position="97"/>
    </location>
</feature>
<dbReference type="Pfam" id="PF13601">
    <property type="entry name" value="HTH_34"/>
    <property type="match status" value="1"/>
</dbReference>